<dbReference type="STRING" id="592010.GCWU000182_000384"/>
<evidence type="ECO:0000259" key="2">
    <source>
        <dbReference type="Pfam" id="PF12146"/>
    </source>
</evidence>
<protein>
    <recommendedName>
        <fullName evidence="2">Serine aminopeptidase S33 domain-containing protein</fullName>
    </recommendedName>
</protein>
<accession>W1Q6C4</accession>
<evidence type="ECO:0000313" key="4">
    <source>
        <dbReference type="Proteomes" id="UP000019050"/>
    </source>
</evidence>
<evidence type="ECO:0000313" key="3">
    <source>
        <dbReference type="EMBL" id="ESK66044.1"/>
    </source>
</evidence>
<dbReference type="GO" id="GO:0052689">
    <property type="term" value="F:carboxylic ester hydrolase activity"/>
    <property type="evidence" value="ECO:0007669"/>
    <property type="project" value="InterPro"/>
</dbReference>
<dbReference type="Proteomes" id="UP000019050">
    <property type="component" value="Unassembled WGS sequence"/>
</dbReference>
<dbReference type="SUPFAM" id="SSF53474">
    <property type="entry name" value="alpha/beta-Hydrolases"/>
    <property type="match status" value="1"/>
</dbReference>
<organism evidence="3 4">
    <name type="scientific">Abiotrophia defectiva ATCC 49176</name>
    <dbReference type="NCBI Taxonomy" id="592010"/>
    <lineage>
        <taxon>Bacteria</taxon>
        <taxon>Bacillati</taxon>
        <taxon>Bacillota</taxon>
        <taxon>Bacilli</taxon>
        <taxon>Lactobacillales</taxon>
        <taxon>Aerococcaceae</taxon>
        <taxon>Abiotrophia</taxon>
    </lineage>
</organism>
<feature type="active site" description="Charge relay system" evidence="1">
    <location>
        <position position="226"/>
    </location>
</feature>
<proteinExistence type="predicted"/>
<reference evidence="3" key="1">
    <citation type="submission" date="2013-06" db="EMBL/GenBank/DDBJ databases">
        <authorList>
            <person name="Weinstock G."/>
            <person name="Sodergren E."/>
            <person name="Clifton S."/>
            <person name="Fulton L."/>
            <person name="Fulton B."/>
            <person name="Courtney L."/>
            <person name="Fronick C."/>
            <person name="Harrison M."/>
            <person name="Strong C."/>
            <person name="Farmer C."/>
            <person name="Delahaunty K."/>
            <person name="Markovic C."/>
            <person name="Hall O."/>
            <person name="Minx P."/>
            <person name="Tomlinson C."/>
            <person name="Mitreva M."/>
            <person name="Nelson J."/>
            <person name="Hou S."/>
            <person name="Wollam A."/>
            <person name="Pepin K.H."/>
            <person name="Johnson M."/>
            <person name="Bhonagiri V."/>
            <person name="Nash W.E."/>
            <person name="Warren W."/>
            <person name="Chinwalla A."/>
            <person name="Mardis E.R."/>
            <person name="Wilson R.K."/>
        </authorList>
    </citation>
    <scope>NUCLEOTIDE SEQUENCE [LARGE SCALE GENOMIC DNA]</scope>
    <source>
        <strain evidence="3">ATCC 49176</strain>
    </source>
</reference>
<evidence type="ECO:0000256" key="1">
    <source>
        <dbReference type="PIRSR" id="PIRSR017388-1"/>
    </source>
</evidence>
<name>W1Q6C4_ABIDE</name>
<feature type="active site" description="Nucleophile" evidence="1">
    <location>
        <position position="96"/>
    </location>
</feature>
<dbReference type="Gene3D" id="3.40.50.1820">
    <property type="entry name" value="alpha/beta hydrolase"/>
    <property type="match status" value="1"/>
</dbReference>
<dbReference type="InterPro" id="IPR029058">
    <property type="entry name" value="AB_hydrolase_fold"/>
</dbReference>
<keyword evidence="4" id="KW-1185">Reference proteome</keyword>
<dbReference type="ESTHER" id="abide-w1q6c4">
    <property type="family name" value="CarbLipBact_1"/>
</dbReference>
<dbReference type="PIRSF" id="PIRSF017388">
    <property type="entry name" value="Esterase_lipase"/>
    <property type="match status" value="1"/>
</dbReference>
<feature type="domain" description="Serine aminopeptidase S33" evidence="2">
    <location>
        <begin position="21"/>
        <end position="230"/>
    </location>
</feature>
<dbReference type="InterPro" id="IPR051044">
    <property type="entry name" value="MAG_DAG_Lipase"/>
</dbReference>
<dbReference type="EMBL" id="ACIN03000003">
    <property type="protein sequence ID" value="ESK66044.1"/>
    <property type="molecule type" value="Genomic_DNA"/>
</dbReference>
<comment type="caution">
    <text evidence="3">The sequence shown here is derived from an EMBL/GenBank/DDBJ whole genome shotgun (WGS) entry which is preliminary data.</text>
</comment>
<gene>
    <name evidence="3" type="ORF">GCWU000182_000384</name>
</gene>
<dbReference type="OrthoDB" id="9800213at2"/>
<sequence length="250" mass="27905">MIMPLSKGAYYLEAPGARLGIILCHAYTGSTADVRPQAGLLNRQGYGVLCPLFTGHGTTDIQDILDAGPEIWWRDLEEALAFMKERYDKVLVFGLSMGGVMAMRALCEADSQLVGGGVFNSPVISRDGLQLENRFMSFARYLAEKRGDLPDYLQTEEAVRTAHRQQVADIQAFARGFEDQLASIELPVYIVQSAQDELVDPEAVYDLLEALESAKISFHWCEDNTHVITTNRNRSDFEASLLQFIQVFDD</sequence>
<dbReference type="InterPro" id="IPR012354">
    <property type="entry name" value="Esterase_lipase"/>
</dbReference>
<dbReference type="PANTHER" id="PTHR11614">
    <property type="entry name" value="PHOSPHOLIPASE-RELATED"/>
    <property type="match status" value="1"/>
</dbReference>
<dbReference type="AlphaFoldDB" id="W1Q6C4"/>
<dbReference type="InterPro" id="IPR022742">
    <property type="entry name" value="Hydrolase_4"/>
</dbReference>
<dbReference type="eggNOG" id="COG1647">
    <property type="taxonomic scope" value="Bacteria"/>
</dbReference>
<feature type="active site" description="Charge relay system" evidence="1">
    <location>
        <position position="196"/>
    </location>
</feature>
<dbReference type="HOGENOM" id="CLU_076594_2_0_9"/>
<dbReference type="Pfam" id="PF12146">
    <property type="entry name" value="Hydrolase_4"/>
    <property type="match status" value="1"/>
</dbReference>